<protein>
    <submittedName>
        <fullName evidence="2">Agglutinin biogenesis protein MshP</fullName>
    </submittedName>
</protein>
<keyword evidence="1" id="KW-1133">Transmembrane helix</keyword>
<keyword evidence="1" id="KW-0812">Transmembrane</keyword>
<evidence type="ECO:0000313" key="2">
    <source>
        <dbReference type="EMBL" id="MFC5478130.1"/>
    </source>
</evidence>
<reference evidence="3" key="1">
    <citation type="journal article" date="2019" name="Int. J. Syst. Evol. Microbiol.">
        <title>The Global Catalogue of Microorganisms (GCM) 10K type strain sequencing project: providing services to taxonomists for standard genome sequencing and annotation.</title>
        <authorList>
            <consortium name="The Broad Institute Genomics Platform"/>
            <consortium name="The Broad Institute Genome Sequencing Center for Infectious Disease"/>
            <person name="Wu L."/>
            <person name="Ma J."/>
        </authorList>
    </citation>
    <scope>NUCLEOTIDE SEQUENCE [LARGE SCALE GENOMIC DNA]</scope>
    <source>
        <strain evidence="3">CCUG 43111</strain>
    </source>
</reference>
<sequence>MMHPAFFTVRARRRSAGVGIVTAIFLLVVLAGLGVAMVTLFNKQQQGIALDEQGVRAQQAARAGIEWGLFHRLRDTNCADGGVYPVALAGKVLREFTVIVSCRQAGNPDERPVSTDPDARLDRWIIRAVACAPAAAGVCPDRSNNPDYVRRVIEVQI</sequence>
<evidence type="ECO:0000256" key="1">
    <source>
        <dbReference type="SAM" id="Phobius"/>
    </source>
</evidence>
<keyword evidence="1" id="KW-0472">Membrane</keyword>
<organism evidence="2 3">
    <name type="scientific">Massilia suwonensis</name>
    <dbReference type="NCBI Taxonomy" id="648895"/>
    <lineage>
        <taxon>Bacteria</taxon>
        <taxon>Pseudomonadati</taxon>
        <taxon>Pseudomonadota</taxon>
        <taxon>Betaproteobacteria</taxon>
        <taxon>Burkholderiales</taxon>
        <taxon>Oxalobacteraceae</taxon>
        <taxon>Telluria group</taxon>
        <taxon>Massilia</taxon>
    </lineage>
</organism>
<evidence type="ECO:0000313" key="3">
    <source>
        <dbReference type="Proteomes" id="UP001596101"/>
    </source>
</evidence>
<accession>A0ABW0MJ52</accession>
<comment type="caution">
    <text evidence="2">The sequence shown here is derived from an EMBL/GenBank/DDBJ whole genome shotgun (WGS) entry which is preliminary data.</text>
</comment>
<proteinExistence type="predicted"/>
<dbReference type="Proteomes" id="UP001596101">
    <property type="component" value="Unassembled WGS sequence"/>
</dbReference>
<dbReference type="EMBL" id="JBHSMR010000013">
    <property type="protein sequence ID" value="MFC5478130.1"/>
    <property type="molecule type" value="Genomic_DNA"/>
</dbReference>
<keyword evidence="3" id="KW-1185">Reference proteome</keyword>
<feature type="transmembrane region" description="Helical" evidence="1">
    <location>
        <begin position="20"/>
        <end position="41"/>
    </location>
</feature>
<name>A0ABW0MJ52_9BURK</name>
<gene>
    <name evidence="2" type="ORF">ACFPQ5_08015</name>
</gene>
<dbReference type="RefSeq" id="WP_379753267.1">
    <property type="nucleotide sequence ID" value="NZ_JBHSMR010000013.1"/>
</dbReference>